<dbReference type="Proteomes" id="UP000694844">
    <property type="component" value="Chromosome 7"/>
</dbReference>
<evidence type="ECO:0000313" key="3">
    <source>
        <dbReference type="RefSeq" id="XP_022291759.1"/>
    </source>
</evidence>
<proteinExistence type="predicted"/>
<evidence type="ECO:0000256" key="1">
    <source>
        <dbReference type="SAM" id="Coils"/>
    </source>
</evidence>
<dbReference type="RefSeq" id="XP_022291759.1">
    <property type="nucleotide sequence ID" value="XM_022436051.1"/>
</dbReference>
<dbReference type="KEGG" id="cvn:111103052"/>
<feature type="coiled-coil region" evidence="1">
    <location>
        <begin position="356"/>
        <end position="383"/>
    </location>
</feature>
<accession>A0A8B8ANR2</accession>
<dbReference type="InterPro" id="IPR027417">
    <property type="entry name" value="P-loop_NTPase"/>
</dbReference>
<evidence type="ECO:0000313" key="2">
    <source>
        <dbReference type="Proteomes" id="UP000694844"/>
    </source>
</evidence>
<dbReference type="GeneID" id="111103052"/>
<organism evidence="2 3">
    <name type="scientific">Crassostrea virginica</name>
    <name type="common">Eastern oyster</name>
    <dbReference type="NCBI Taxonomy" id="6565"/>
    <lineage>
        <taxon>Eukaryota</taxon>
        <taxon>Metazoa</taxon>
        <taxon>Spiralia</taxon>
        <taxon>Lophotrochozoa</taxon>
        <taxon>Mollusca</taxon>
        <taxon>Bivalvia</taxon>
        <taxon>Autobranchia</taxon>
        <taxon>Pteriomorphia</taxon>
        <taxon>Ostreida</taxon>
        <taxon>Ostreoidea</taxon>
        <taxon>Ostreidae</taxon>
        <taxon>Crassostrea</taxon>
    </lineage>
</organism>
<dbReference type="Gene3D" id="3.40.50.300">
    <property type="entry name" value="P-loop containing nucleotide triphosphate hydrolases"/>
    <property type="match status" value="1"/>
</dbReference>
<dbReference type="AlphaFoldDB" id="A0A8B8ANR2"/>
<sequence>MNFIFGVSSKDDFRLGFSPDITKKIDKYKNWTTVYQFFEYEGGRLDVPLTLIDIPRMHGTKKEQFMIIHEQLKHILSPYEHRLDCICFVAPANSISLSPEEIDFLQSIMYLFPTDQSSDLSTGMSCFFTFADAGRACLEKCLNSSNFKEFKTYLVNWSAFFQEINEFSDPLWNLNIKSLDNFFNHLKTSQPKTLRLTLEGEPPAAEKRESLKSDIWKLQPELNEDLIQLVETKTSIETFMDHQNKIMSEGDFSFTIEEIKQTIQPLQPGKHVTNCMKCFFTCHENCGIPDDDGKKNCSSMRDGYCMVCTDHCIWSDHKNTPCTYHYTSDRVTKSYKEMKTKYEEEKGKTLEFDEYLEHLDTEIEGLLERIRKKIERLTVYKNELQGIEKSPLAGSFNDTIDDMINAERRKKEKGYEKRIKMFHELKRHSKLIRIERQ</sequence>
<protein>
    <submittedName>
        <fullName evidence="3">Uncharacterized protein LOC111103052</fullName>
    </submittedName>
</protein>
<name>A0A8B8ANR2_CRAVI</name>
<keyword evidence="1" id="KW-0175">Coiled coil</keyword>
<dbReference type="PANTHER" id="PTHR32046:SF14">
    <property type="match status" value="1"/>
</dbReference>
<keyword evidence="2" id="KW-1185">Reference proteome</keyword>
<gene>
    <name evidence="3" type="primary">LOC111103052</name>
</gene>
<reference evidence="3" key="1">
    <citation type="submission" date="2025-08" db="UniProtKB">
        <authorList>
            <consortium name="RefSeq"/>
        </authorList>
    </citation>
    <scope>IDENTIFICATION</scope>
    <source>
        <tissue evidence="3">Whole sample</tissue>
    </source>
</reference>
<dbReference type="PANTHER" id="PTHR32046">
    <property type="entry name" value="G DOMAIN-CONTAINING PROTEIN"/>
    <property type="match status" value="1"/>
</dbReference>